<protein>
    <recommendedName>
        <fullName evidence="1">Right handed beta helix domain-containing protein</fullName>
    </recommendedName>
</protein>
<dbReference type="Gene3D" id="2.160.20.10">
    <property type="entry name" value="Single-stranded right-handed beta-helix, Pectin lyase-like"/>
    <property type="match status" value="1"/>
</dbReference>
<proteinExistence type="predicted"/>
<comment type="caution">
    <text evidence="2">The sequence shown here is derived from an EMBL/GenBank/DDBJ whole genome shotgun (WGS) entry which is preliminary data.</text>
</comment>
<dbReference type="InterPro" id="IPR012334">
    <property type="entry name" value="Pectin_lyas_fold"/>
</dbReference>
<dbReference type="InterPro" id="IPR039448">
    <property type="entry name" value="Beta_helix"/>
</dbReference>
<evidence type="ECO:0000313" key="2">
    <source>
        <dbReference type="EMBL" id="GAG74122.1"/>
    </source>
</evidence>
<name>X1AY69_9ZZZZ</name>
<evidence type="ECO:0000259" key="1">
    <source>
        <dbReference type="Pfam" id="PF13229"/>
    </source>
</evidence>
<dbReference type="EMBL" id="BART01001953">
    <property type="protein sequence ID" value="GAG74122.1"/>
    <property type="molecule type" value="Genomic_DNA"/>
</dbReference>
<dbReference type="SUPFAM" id="SSF51126">
    <property type="entry name" value="Pectin lyase-like"/>
    <property type="match status" value="1"/>
</dbReference>
<accession>X1AY69</accession>
<dbReference type="Pfam" id="PF13229">
    <property type="entry name" value="Beta_helix"/>
    <property type="match status" value="1"/>
</dbReference>
<dbReference type="InterPro" id="IPR011050">
    <property type="entry name" value="Pectin_lyase_fold/virulence"/>
</dbReference>
<organism evidence="2">
    <name type="scientific">marine sediment metagenome</name>
    <dbReference type="NCBI Taxonomy" id="412755"/>
    <lineage>
        <taxon>unclassified sequences</taxon>
        <taxon>metagenomes</taxon>
        <taxon>ecological metagenomes</taxon>
    </lineage>
</organism>
<sequence length="61" mass="6753">MGGEGIDVKDGSSNGKVYKNHVHDINRLGIYVDAWDKHTYNIEVFQNIVHNCSGDGFCVVS</sequence>
<dbReference type="AlphaFoldDB" id="X1AY69"/>
<gene>
    <name evidence="2" type="ORF">S01H4_06368</name>
</gene>
<feature type="domain" description="Right handed beta helix" evidence="1">
    <location>
        <begin position="3"/>
        <end position="60"/>
    </location>
</feature>
<reference evidence="2" key="1">
    <citation type="journal article" date="2014" name="Front. Microbiol.">
        <title>High frequency of phylogenetically diverse reductive dehalogenase-homologous genes in deep subseafloor sedimentary metagenomes.</title>
        <authorList>
            <person name="Kawai M."/>
            <person name="Futagami T."/>
            <person name="Toyoda A."/>
            <person name="Takaki Y."/>
            <person name="Nishi S."/>
            <person name="Hori S."/>
            <person name="Arai W."/>
            <person name="Tsubouchi T."/>
            <person name="Morono Y."/>
            <person name="Uchiyama I."/>
            <person name="Ito T."/>
            <person name="Fujiyama A."/>
            <person name="Inagaki F."/>
            <person name="Takami H."/>
        </authorList>
    </citation>
    <scope>NUCLEOTIDE SEQUENCE</scope>
    <source>
        <strain evidence="2">Expedition CK06-06</strain>
    </source>
</reference>
<feature type="non-terminal residue" evidence="2">
    <location>
        <position position="61"/>
    </location>
</feature>